<dbReference type="Proteomes" id="UP000194236">
    <property type="component" value="Unassembled WGS sequence"/>
</dbReference>
<reference evidence="1 2" key="1">
    <citation type="submission" date="2017-03" db="EMBL/GenBank/DDBJ databases">
        <title>Genome Survey of Euroglyphus maynei.</title>
        <authorList>
            <person name="Arlian L.G."/>
            <person name="Morgan M.S."/>
            <person name="Rider S.D."/>
        </authorList>
    </citation>
    <scope>NUCLEOTIDE SEQUENCE [LARGE SCALE GENOMIC DNA]</scope>
    <source>
        <strain evidence="1">Arlian Lab</strain>
        <tissue evidence="1">Whole body</tissue>
    </source>
</reference>
<dbReference type="EMBL" id="MUJZ01053534">
    <property type="protein sequence ID" value="OTF73015.1"/>
    <property type="molecule type" value="Genomic_DNA"/>
</dbReference>
<gene>
    <name evidence="1" type="ORF">BLA29_000230</name>
</gene>
<sequence length="107" mass="12316">MCTWLAQCYTHFRRTEAMSRQTWPSTAQTGRAGRIFWPGFALPMDISTVCLHARPPDERRGSSRWNPGENHLQNCSCNNFRPSAMTPVRRRLPVRVKSDLRAPVPAY</sequence>
<evidence type="ECO:0000313" key="1">
    <source>
        <dbReference type="EMBL" id="OTF73015.1"/>
    </source>
</evidence>
<accession>A0A1Y3B0Z2</accession>
<comment type="caution">
    <text evidence="1">The sequence shown here is derived from an EMBL/GenBank/DDBJ whole genome shotgun (WGS) entry which is preliminary data.</text>
</comment>
<name>A0A1Y3B0Z2_EURMA</name>
<keyword evidence="2" id="KW-1185">Reference proteome</keyword>
<proteinExistence type="predicted"/>
<protein>
    <submittedName>
        <fullName evidence="1">Uncharacterized protein</fullName>
    </submittedName>
</protein>
<dbReference type="AlphaFoldDB" id="A0A1Y3B0Z2"/>
<organism evidence="1 2">
    <name type="scientific">Euroglyphus maynei</name>
    <name type="common">Mayne's house dust mite</name>
    <dbReference type="NCBI Taxonomy" id="6958"/>
    <lineage>
        <taxon>Eukaryota</taxon>
        <taxon>Metazoa</taxon>
        <taxon>Ecdysozoa</taxon>
        <taxon>Arthropoda</taxon>
        <taxon>Chelicerata</taxon>
        <taxon>Arachnida</taxon>
        <taxon>Acari</taxon>
        <taxon>Acariformes</taxon>
        <taxon>Sarcoptiformes</taxon>
        <taxon>Astigmata</taxon>
        <taxon>Psoroptidia</taxon>
        <taxon>Analgoidea</taxon>
        <taxon>Pyroglyphidae</taxon>
        <taxon>Pyroglyphinae</taxon>
        <taxon>Euroglyphus</taxon>
    </lineage>
</organism>
<evidence type="ECO:0000313" key="2">
    <source>
        <dbReference type="Proteomes" id="UP000194236"/>
    </source>
</evidence>